<reference evidence="1 2" key="1">
    <citation type="submission" date="2019-09" db="EMBL/GenBank/DDBJ databases">
        <title>Gimesia benthica sp. nov., a novel bacterium isolated from deep-sea water of the Northwest Indian Ocean.</title>
        <authorList>
            <person name="Dai X."/>
        </authorList>
    </citation>
    <scope>NUCLEOTIDE SEQUENCE [LARGE SCALE GENOMIC DNA]</scope>
    <source>
        <strain evidence="1 2">E7</strain>
    </source>
</reference>
<gene>
    <name evidence="1" type="ORF">F1728_21285</name>
</gene>
<proteinExistence type="predicted"/>
<evidence type="ECO:0000313" key="1">
    <source>
        <dbReference type="EMBL" id="QGQ25066.1"/>
    </source>
</evidence>
<dbReference type="Proteomes" id="UP000427281">
    <property type="component" value="Chromosome"/>
</dbReference>
<name>A0A6I6AG70_9PLAN</name>
<dbReference type="RefSeq" id="WP_155365775.1">
    <property type="nucleotide sequence ID" value="NZ_CP043930.1"/>
</dbReference>
<organism evidence="1 2">
    <name type="scientific">Gimesia benthica</name>
    <dbReference type="NCBI Taxonomy" id="2608982"/>
    <lineage>
        <taxon>Bacteria</taxon>
        <taxon>Pseudomonadati</taxon>
        <taxon>Planctomycetota</taxon>
        <taxon>Planctomycetia</taxon>
        <taxon>Planctomycetales</taxon>
        <taxon>Planctomycetaceae</taxon>
        <taxon>Gimesia</taxon>
    </lineage>
</organism>
<evidence type="ECO:0000313" key="2">
    <source>
        <dbReference type="Proteomes" id="UP000427281"/>
    </source>
</evidence>
<sequence>MHFYEQHYERYCLREYIGMWHPNIPKAVIYWILIKLNLKRLNRKPFPVFRSVRANQIELDQVPEKYRAAISEELNLLFRYDFVDPLLSGVISGSSLKELRQTGVCLLSRHKNGNSAVSVIIDYHDGRVTRRPNFIFTFISDPPGDITTSNGRFMCYSDPGGENAYYPKVPFEKLVHIHNQRILSSNRDFLPINDNEDLVRMTDGRLVKSIDELIRRGILKYKYTE</sequence>
<keyword evidence="2" id="KW-1185">Reference proteome</keyword>
<dbReference type="KEGG" id="gim:F1728_21285"/>
<dbReference type="AlphaFoldDB" id="A0A6I6AG70"/>
<accession>A0A6I6AG70</accession>
<dbReference type="EMBL" id="CP043930">
    <property type="protein sequence ID" value="QGQ25066.1"/>
    <property type="molecule type" value="Genomic_DNA"/>
</dbReference>
<protein>
    <submittedName>
        <fullName evidence="1">Uncharacterized protein</fullName>
    </submittedName>
</protein>